<comment type="similarity">
    <text evidence="4">Belongs to the putative lipase ROG1 family.</text>
</comment>
<evidence type="ECO:0000313" key="9">
    <source>
        <dbReference type="EMBL" id="KAK0706162.1"/>
    </source>
</evidence>
<accession>A0AA40DMF3</accession>
<dbReference type="Proteomes" id="UP001172101">
    <property type="component" value="Unassembled WGS sequence"/>
</dbReference>
<keyword evidence="9" id="KW-0378">Hydrolase</keyword>
<dbReference type="EMBL" id="JAUIRO010000007">
    <property type="protein sequence ID" value="KAK0706162.1"/>
    <property type="molecule type" value="Genomic_DNA"/>
</dbReference>
<gene>
    <name evidence="9" type="ORF">B0T26DRAFT_654881</name>
</gene>
<dbReference type="Pfam" id="PF05057">
    <property type="entry name" value="DUF676"/>
    <property type="match status" value="1"/>
</dbReference>
<dbReference type="InterPro" id="IPR052374">
    <property type="entry name" value="SERAC1"/>
</dbReference>
<evidence type="ECO:0000256" key="4">
    <source>
        <dbReference type="ARBA" id="ARBA00007920"/>
    </source>
</evidence>
<keyword evidence="7" id="KW-0472">Membrane</keyword>
<dbReference type="PANTHER" id="PTHR48182">
    <property type="entry name" value="PROTEIN SERAC1"/>
    <property type="match status" value="1"/>
</dbReference>
<evidence type="ECO:0000256" key="5">
    <source>
        <dbReference type="ARBA" id="ARBA00022824"/>
    </source>
</evidence>
<dbReference type="GO" id="GO:0016787">
    <property type="term" value="F:hydrolase activity"/>
    <property type="evidence" value="ECO:0007669"/>
    <property type="project" value="UniProtKB-KW"/>
</dbReference>
<name>A0AA40DMF3_9PEZI</name>
<dbReference type="GO" id="GO:0016020">
    <property type="term" value="C:membrane"/>
    <property type="evidence" value="ECO:0007669"/>
    <property type="project" value="UniProtKB-SubCell"/>
</dbReference>
<dbReference type="AlphaFoldDB" id="A0AA40DMF3"/>
<evidence type="ECO:0000256" key="6">
    <source>
        <dbReference type="ARBA" id="ARBA00023128"/>
    </source>
</evidence>
<feature type="domain" description="DUF676" evidence="8">
    <location>
        <begin position="2"/>
        <end position="133"/>
    </location>
</feature>
<protein>
    <submittedName>
        <fullName evidence="9">Alpha/Beta hydrolase protein</fullName>
    </submittedName>
</protein>
<dbReference type="SUPFAM" id="SSF53474">
    <property type="entry name" value="alpha/beta-Hydrolases"/>
    <property type="match status" value="1"/>
</dbReference>
<dbReference type="PANTHER" id="PTHR48182:SF2">
    <property type="entry name" value="PROTEIN SERAC1"/>
    <property type="match status" value="1"/>
</dbReference>
<evidence type="ECO:0000256" key="2">
    <source>
        <dbReference type="ARBA" id="ARBA00004240"/>
    </source>
</evidence>
<keyword evidence="10" id="KW-1185">Reference proteome</keyword>
<evidence type="ECO:0000256" key="7">
    <source>
        <dbReference type="ARBA" id="ARBA00023136"/>
    </source>
</evidence>
<evidence type="ECO:0000259" key="8">
    <source>
        <dbReference type="Pfam" id="PF05057"/>
    </source>
</evidence>
<dbReference type="GeneID" id="85321855"/>
<dbReference type="InterPro" id="IPR007751">
    <property type="entry name" value="DUF676_lipase-like"/>
</dbReference>
<evidence type="ECO:0000256" key="3">
    <source>
        <dbReference type="ARBA" id="ARBA00004370"/>
    </source>
</evidence>
<evidence type="ECO:0000313" key="10">
    <source>
        <dbReference type="Proteomes" id="UP001172101"/>
    </source>
</evidence>
<dbReference type="Gene3D" id="3.40.50.1820">
    <property type="entry name" value="alpha/beta hydrolase"/>
    <property type="match status" value="1"/>
</dbReference>
<dbReference type="InterPro" id="IPR029058">
    <property type="entry name" value="AB_hydrolase_fold"/>
</dbReference>
<evidence type="ECO:0000256" key="1">
    <source>
        <dbReference type="ARBA" id="ARBA00004173"/>
    </source>
</evidence>
<dbReference type="GO" id="GO:0005783">
    <property type="term" value="C:endoplasmic reticulum"/>
    <property type="evidence" value="ECO:0007669"/>
    <property type="project" value="UniProtKB-SubCell"/>
</dbReference>
<dbReference type="GO" id="GO:0005739">
    <property type="term" value="C:mitochondrion"/>
    <property type="evidence" value="ECO:0007669"/>
    <property type="project" value="UniProtKB-SubCell"/>
</dbReference>
<sequence>SVVAVHGLNGHRIETWTQTSGMGESTLWLKDLLHTKLPGVRVMTFGYDATVLGNTSEQKVRNHAGSLLAELRDLREGDDGPIGFNGRPIVFVAHSLGGIIVKQALTIANKKKAYKDIAESTKGIVFFGTPHKGADAATWARHISNIAQAIMHQPPANFLRTLERHSPDLHKISEDFRPYTPQYAITSFYEQHAMTGLGTVVVGKMSAVLHLPNEEATMMGGDHREMCKFGGNDPRFNQVWKAIRRSSRGVSKA</sequence>
<keyword evidence="5" id="KW-0256">Endoplasmic reticulum</keyword>
<keyword evidence="6" id="KW-0496">Mitochondrion</keyword>
<feature type="non-terminal residue" evidence="9">
    <location>
        <position position="253"/>
    </location>
</feature>
<comment type="caution">
    <text evidence="9">The sequence shown here is derived from an EMBL/GenBank/DDBJ whole genome shotgun (WGS) entry which is preliminary data.</text>
</comment>
<organism evidence="9 10">
    <name type="scientific">Lasiosphaeria miniovina</name>
    <dbReference type="NCBI Taxonomy" id="1954250"/>
    <lineage>
        <taxon>Eukaryota</taxon>
        <taxon>Fungi</taxon>
        <taxon>Dikarya</taxon>
        <taxon>Ascomycota</taxon>
        <taxon>Pezizomycotina</taxon>
        <taxon>Sordariomycetes</taxon>
        <taxon>Sordariomycetidae</taxon>
        <taxon>Sordariales</taxon>
        <taxon>Lasiosphaeriaceae</taxon>
        <taxon>Lasiosphaeria</taxon>
    </lineage>
</organism>
<reference evidence="9" key="1">
    <citation type="submission" date="2023-06" db="EMBL/GenBank/DDBJ databases">
        <title>Genome-scale phylogeny and comparative genomics of the fungal order Sordariales.</title>
        <authorList>
            <consortium name="Lawrence Berkeley National Laboratory"/>
            <person name="Hensen N."/>
            <person name="Bonometti L."/>
            <person name="Westerberg I."/>
            <person name="Brannstrom I.O."/>
            <person name="Guillou S."/>
            <person name="Cros-Aarteil S."/>
            <person name="Calhoun S."/>
            <person name="Haridas S."/>
            <person name="Kuo A."/>
            <person name="Mondo S."/>
            <person name="Pangilinan J."/>
            <person name="Riley R."/>
            <person name="LaButti K."/>
            <person name="Andreopoulos B."/>
            <person name="Lipzen A."/>
            <person name="Chen C."/>
            <person name="Yanf M."/>
            <person name="Daum C."/>
            <person name="Ng V."/>
            <person name="Clum A."/>
            <person name="Steindorff A."/>
            <person name="Ohm R."/>
            <person name="Martin F."/>
            <person name="Silar P."/>
            <person name="Natvig D."/>
            <person name="Lalanne C."/>
            <person name="Gautier V."/>
            <person name="Ament-velasquez S.L."/>
            <person name="Kruys A."/>
            <person name="Hutchinson M.I."/>
            <person name="Powell A.J."/>
            <person name="Barry K."/>
            <person name="Miller A.N."/>
            <person name="Grigoriev I.V."/>
            <person name="Debuchy R."/>
            <person name="Gladieux P."/>
            <person name="Thoren M.H."/>
            <person name="Johannesson H."/>
        </authorList>
    </citation>
    <scope>NUCLEOTIDE SEQUENCE</scope>
    <source>
        <strain evidence="9">SMH2392-1A</strain>
    </source>
</reference>
<comment type="subcellular location">
    <subcellularLocation>
        <location evidence="2">Endoplasmic reticulum</location>
    </subcellularLocation>
    <subcellularLocation>
        <location evidence="3">Membrane</location>
    </subcellularLocation>
    <subcellularLocation>
        <location evidence="1">Mitochondrion</location>
    </subcellularLocation>
</comment>
<dbReference type="RefSeq" id="XP_060291256.1">
    <property type="nucleotide sequence ID" value="XM_060438585.1"/>
</dbReference>
<proteinExistence type="inferred from homology"/>